<organism evidence="4">
    <name type="scientific">Mucor ambiguus</name>
    <dbReference type="NCBI Taxonomy" id="91626"/>
    <lineage>
        <taxon>Eukaryota</taxon>
        <taxon>Fungi</taxon>
        <taxon>Fungi incertae sedis</taxon>
        <taxon>Mucoromycota</taxon>
        <taxon>Mucoromycotina</taxon>
        <taxon>Mucoromycetes</taxon>
        <taxon>Mucorales</taxon>
        <taxon>Mucorineae</taxon>
        <taxon>Mucoraceae</taxon>
        <taxon>Mucor</taxon>
    </lineage>
</organism>
<dbReference type="PROSITE" id="PS50082">
    <property type="entry name" value="WD_REPEATS_2"/>
    <property type="match status" value="2"/>
</dbReference>
<proteinExistence type="predicted"/>
<keyword evidence="5" id="KW-1185">Reference proteome</keyword>
<dbReference type="Gene3D" id="2.130.10.10">
    <property type="entry name" value="YVTN repeat-like/Quinoprotein amine dehydrogenase"/>
    <property type="match status" value="2"/>
</dbReference>
<dbReference type="AlphaFoldDB" id="A0A0C9MHQ0"/>
<dbReference type="Proteomes" id="UP000053815">
    <property type="component" value="Unassembled WGS sequence"/>
</dbReference>
<evidence type="ECO:0000256" key="2">
    <source>
        <dbReference type="ARBA" id="ARBA00022737"/>
    </source>
</evidence>
<evidence type="ECO:0000256" key="1">
    <source>
        <dbReference type="ARBA" id="ARBA00022574"/>
    </source>
</evidence>
<dbReference type="SMART" id="SM00320">
    <property type="entry name" value="WD40"/>
    <property type="match status" value="5"/>
</dbReference>
<dbReference type="OrthoDB" id="7832001at2759"/>
<evidence type="ECO:0000256" key="3">
    <source>
        <dbReference type="PROSITE-ProRule" id="PRU00221"/>
    </source>
</evidence>
<dbReference type="EMBL" id="DF836426">
    <property type="protein sequence ID" value="GAN06839.1"/>
    <property type="molecule type" value="Genomic_DNA"/>
</dbReference>
<dbReference type="InterPro" id="IPR015943">
    <property type="entry name" value="WD40/YVTN_repeat-like_dom_sf"/>
</dbReference>
<dbReference type="PANTHER" id="PTHR19848">
    <property type="entry name" value="WD40 REPEAT PROTEIN"/>
    <property type="match status" value="1"/>
</dbReference>
<reference evidence="4" key="1">
    <citation type="submission" date="2014-09" db="EMBL/GenBank/DDBJ databases">
        <title>Draft genome sequence of an oleaginous Mucoromycotina fungus Mucor ambiguus NBRC6742.</title>
        <authorList>
            <person name="Takeda I."/>
            <person name="Yamane N."/>
            <person name="Morita T."/>
            <person name="Tamano K."/>
            <person name="Machida M."/>
            <person name="Baker S."/>
            <person name="Koike H."/>
        </authorList>
    </citation>
    <scope>NUCLEOTIDE SEQUENCE</scope>
    <source>
        <strain evidence="4">NBRC 6742</strain>
    </source>
</reference>
<name>A0A0C9MHQ0_9FUNG</name>
<dbReference type="STRING" id="91626.A0A0C9MHQ0"/>
<keyword evidence="1 3" id="KW-0853">WD repeat</keyword>
<keyword evidence="2" id="KW-0677">Repeat</keyword>
<evidence type="ECO:0000313" key="4">
    <source>
        <dbReference type="EMBL" id="GAN06839.1"/>
    </source>
</evidence>
<sequence>MRTHIGTSSSGDQTVGRCIHAITNQDDDDNSVLSLACSKQYLFSGSQGSTIHVWSLDTFQLVTVLQGHHGSVLGLTLSADQQWLFSSSGDGTVRVWSIDRLACDRIIHSCHDVGDIFSIVYTPNRVLFFGCQNTSIQWYDFNEAPQQQHLINNNNNSNNKNESDCQKTQFFKLFHDLGLHSSKQYTQQDTAVDQCVIRTKNVYSNAHDGYVYCMAYTQDIPNLAGQILITGSGDGHVKIWSIQTNNMLQHHQTLTGGDPDRGILSLAISDEGYLFCGVQGGHVEIWDLETVTSD</sequence>
<dbReference type="PRINTS" id="PR00320">
    <property type="entry name" value="GPROTEINBRPT"/>
</dbReference>
<dbReference type="SUPFAM" id="SSF50978">
    <property type="entry name" value="WD40 repeat-like"/>
    <property type="match status" value="1"/>
</dbReference>
<dbReference type="PANTHER" id="PTHR19848:SF8">
    <property type="entry name" value="F-BOX AND WD REPEAT DOMAIN CONTAINING 7"/>
    <property type="match status" value="1"/>
</dbReference>
<dbReference type="Pfam" id="PF00400">
    <property type="entry name" value="WD40"/>
    <property type="match status" value="3"/>
</dbReference>
<accession>A0A0C9MHQ0</accession>
<gene>
    <name evidence="4" type="ORF">MAM1_0137c06329</name>
</gene>
<feature type="repeat" description="WD" evidence="3">
    <location>
        <begin position="65"/>
        <end position="99"/>
    </location>
</feature>
<dbReference type="InterPro" id="IPR020472">
    <property type="entry name" value="WD40_PAC1"/>
</dbReference>
<evidence type="ECO:0000313" key="5">
    <source>
        <dbReference type="Proteomes" id="UP000053815"/>
    </source>
</evidence>
<dbReference type="InterPro" id="IPR036322">
    <property type="entry name" value="WD40_repeat_dom_sf"/>
</dbReference>
<protein>
    <submittedName>
        <fullName evidence="4">Uncharacterized protein</fullName>
    </submittedName>
</protein>
<dbReference type="InterPro" id="IPR001680">
    <property type="entry name" value="WD40_rpt"/>
</dbReference>
<feature type="repeat" description="WD" evidence="3">
    <location>
        <begin position="204"/>
        <end position="250"/>
    </location>
</feature>
<dbReference type="PROSITE" id="PS50294">
    <property type="entry name" value="WD_REPEATS_REGION"/>
    <property type="match status" value="2"/>
</dbReference>